<keyword evidence="2" id="KW-0808">Transferase</keyword>
<accession>A0ABS7CB44</accession>
<organism evidence="2 3">
    <name type="scientific">Paenibacillus sepulcri</name>
    <dbReference type="NCBI Taxonomy" id="359917"/>
    <lineage>
        <taxon>Bacteria</taxon>
        <taxon>Bacillati</taxon>
        <taxon>Bacillota</taxon>
        <taxon>Bacilli</taxon>
        <taxon>Bacillales</taxon>
        <taxon>Paenibacillaceae</taxon>
        <taxon>Paenibacillus</taxon>
    </lineage>
</organism>
<protein>
    <submittedName>
        <fullName evidence="2">Glycosyltransferase</fullName>
        <ecNumber evidence="2">2.4.-.-</ecNumber>
    </submittedName>
</protein>
<dbReference type="GO" id="GO:0016757">
    <property type="term" value="F:glycosyltransferase activity"/>
    <property type="evidence" value="ECO:0007669"/>
    <property type="project" value="UniProtKB-KW"/>
</dbReference>
<feature type="domain" description="Spore protein YkvP/CgeB glycosyl transferase-like" evidence="1">
    <location>
        <begin position="274"/>
        <end position="431"/>
    </location>
</feature>
<dbReference type="EC" id="2.4.-.-" evidence="2"/>
<comment type="caution">
    <text evidence="2">The sequence shown here is derived from an EMBL/GenBank/DDBJ whole genome shotgun (WGS) entry which is preliminary data.</text>
</comment>
<proteinExistence type="predicted"/>
<evidence type="ECO:0000259" key="1">
    <source>
        <dbReference type="Pfam" id="PF13524"/>
    </source>
</evidence>
<reference evidence="2 3" key="1">
    <citation type="submission" date="2021-07" db="EMBL/GenBank/DDBJ databases">
        <title>Paenibacillus radiodurans sp. nov., isolated from the southeastern edge of Tengger Desert.</title>
        <authorList>
            <person name="Zhang G."/>
        </authorList>
    </citation>
    <scope>NUCLEOTIDE SEQUENCE [LARGE SCALE GENOMIC DNA]</scope>
    <source>
        <strain evidence="2 3">CCM 7311</strain>
    </source>
</reference>
<sequence>MKTSGVKLRCGGCAGLLWSTHLFRAFSSLRRRCNGKYNKRICVERGVKQVAASFRKRRNDRKSLLIQDKVRRGKNLLIQDKARRERAFRQGFDHGYWFGQCESVLKRTERVIGVRPIHVLFVATGKGFPYSPLDEAIANTLRSMVGQLSVTNSTEPVSDIAKQLRPDLVIVLDGLQFNVYHADEMRRAGIRTAIWFTDDPYYTDITGPLSLHFDEVFTLELNCVEMYRNLGCPRVYYLPLGAYPAEFRPRNPKLTQRHEICFVGSAYVNRLAFFDQITRYLATKDTLISGIWWERLKDFKLMSKHIELGRWMGPGETADTYNGAKIVINMHRAHDDETFNNNSAAVTAVSPNPRTFEISACAALQLTDIRSDLGSFYTPGVDIVTYSSPQEMVDKIEYYLHHEDERREIAMRGMYRTMTEHTYVHRLDMMLGILFPDPPPANEGFVGDLTTL</sequence>
<evidence type="ECO:0000313" key="2">
    <source>
        <dbReference type="EMBL" id="MBW7457846.1"/>
    </source>
</evidence>
<dbReference type="EMBL" id="JAHZIK010000983">
    <property type="protein sequence ID" value="MBW7457846.1"/>
    <property type="molecule type" value="Genomic_DNA"/>
</dbReference>
<dbReference type="Pfam" id="PF13524">
    <property type="entry name" value="Glyco_trans_1_2"/>
    <property type="match status" value="1"/>
</dbReference>
<dbReference type="InterPro" id="IPR055259">
    <property type="entry name" value="YkvP/CgeB_Glyco_trans-like"/>
</dbReference>
<gene>
    <name evidence="2" type="ORF">K0U00_27780</name>
</gene>
<evidence type="ECO:0000313" key="3">
    <source>
        <dbReference type="Proteomes" id="UP001519887"/>
    </source>
</evidence>
<keyword evidence="3" id="KW-1185">Reference proteome</keyword>
<dbReference type="Proteomes" id="UP001519887">
    <property type="component" value="Unassembled WGS sequence"/>
</dbReference>
<name>A0ABS7CB44_9BACL</name>
<keyword evidence="2" id="KW-0328">Glycosyltransferase</keyword>